<accession>A0A8R7UVL9</accession>
<reference evidence="3" key="1">
    <citation type="journal article" date="2013" name="Nature">
        <title>Draft genome of the wheat A-genome progenitor Triticum urartu.</title>
        <authorList>
            <person name="Ling H.Q."/>
            <person name="Zhao S."/>
            <person name="Liu D."/>
            <person name="Wang J."/>
            <person name="Sun H."/>
            <person name="Zhang C."/>
            <person name="Fan H."/>
            <person name="Li D."/>
            <person name="Dong L."/>
            <person name="Tao Y."/>
            <person name="Gao C."/>
            <person name="Wu H."/>
            <person name="Li Y."/>
            <person name="Cui Y."/>
            <person name="Guo X."/>
            <person name="Zheng S."/>
            <person name="Wang B."/>
            <person name="Yu K."/>
            <person name="Liang Q."/>
            <person name="Yang W."/>
            <person name="Lou X."/>
            <person name="Chen J."/>
            <person name="Feng M."/>
            <person name="Jian J."/>
            <person name="Zhang X."/>
            <person name="Luo G."/>
            <person name="Jiang Y."/>
            <person name="Liu J."/>
            <person name="Wang Z."/>
            <person name="Sha Y."/>
            <person name="Zhang B."/>
            <person name="Wu H."/>
            <person name="Tang D."/>
            <person name="Shen Q."/>
            <person name="Xue P."/>
            <person name="Zou S."/>
            <person name="Wang X."/>
            <person name="Liu X."/>
            <person name="Wang F."/>
            <person name="Yang Y."/>
            <person name="An X."/>
            <person name="Dong Z."/>
            <person name="Zhang K."/>
            <person name="Zhang X."/>
            <person name="Luo M.C."/>
            <person name="Dvorak J."/>
            <person name="Tong Y."/>
            <person name="Wang J."/>
            <person name="Yang H."/>
            <person name="Li Z."/>
            <person name="Wang D."/>
            <person name="Zhang A."/>
            <person name="Wang J."/>
        </authorList>
    </citation>
    <scope>NUCLEOTIDE SEQUENCE</scope>
    <source>
        <strain evidence="3">cv. G1812</strain>
    </source>
</reference>
<feature type="region of interest" description="Disordered" evidence="1">
    <location>
        <begin position="1"/>
        <end position="27"/>
    </location>
</feature>
<evidence type="ECO:0000256" key="1">
    <source>
        <dbReference type="SAM" id="MobiDB-lite"/>
    </source>
</evidence>
<evidence type="ECO:0000313" key="3">
    <source>
        <dbReference type="Proteomes" id="UP000015106"/>
    </source>
</evidence>
<keyword evidence="3" id="KW-1185">Reference proteome</keyword>
<dbReference type="AlphaFoldDB" id="A0A8R7UVL9"/>
<proteinExistence type="predicted"/>
<feature type="compositionally biased region" description="Low complexity" evidence="1">
    <location>
        <begin position="18"/>
        <end position="27"/>
    </location>
</feature>
<evidence type="ECO:0000313" key="2">
    <source>
        <dbReference type="EnsemblPlants" id="TuG1812G0600002855.01.T01.cds351625"/>
    </source>
</evidence>
<name>A0A8R7UVL9_TRIUA</name>
<protein>
    <submittedName>
        <fullName evidence="2">Uncharacterized protein</fullName>
    </submittedName>
</protein>
<feature type="compositionally biased region" description="Pro residues" evidence="1">
    <location>
        <begin position="8"/>
        <end position="17"/>
    </location>
</feature>
<reference evidence="2" key="2">
    <citation type="submission" date="2018-03" db="EMBL/GenBank/DDBJ databases">
        <title>The Triticum urartu genome reveals the dynamic nature of wheat genome evolution.</title>
        <authorList>
            <person name="Ling H."/>
            <person name="Ma B."/>
            <person name="Shi X."/>
            <person name="Liu H."/>
            <person name="Dong L."/>
            <person name="Sun H."/>
            <person name="Cao Y."/>
            <person name="Gao Q."/>
            <person name="Zheng S."/>
            <person name="Li Y."/>
            <person name="Yu Y."/>
            <person name="Du H."/>
            <person name="Qi M."/>
            <person name="Li Y."/>
            <person name="Yu H."/>
            <person name="Cui Y."/>
            <person name="Wang N."/>
            <person name="Chen C."/>
            <person name="Wu H."/>
            <person name="Zhao Y."/>
            <person name="Zhang J."/>
            <person name="Li Y."/>
            <person name="Zhou W."/>
            <person name="Zhang B."/>
            <person name="Hu W."/>
            <person name="Eijk M."/>
            <person name="Tang J."/>
            <person name="Witsenboer H."/>
            <person name="Zhao S."/>
            <person name="Li Z."/>
            <person name="Zhang A."/>
            <person name="Wang D."/>
            <person name="Liang C."/>
        </authorList>
    </citation>
    <scope>NUCLEOTIDE SEQUENCE [LARGE SCALE GENOMIC DNA]</scope>
    <source>
        <strain evidence="2">cv. G1812</strain>
    </source>
</reference>
<dbReference type="Proteomes" id="UP000015106">
    <property type="component" value="Chromosome 6"/>
</dbReference>
<organism evidence="2 3">
    <name type="scientific">Triticum urartu</name>
    <name type="common">Red wild einkorn</name>
    <name type="synonym">Crithodium urartu</name>
    <dbReference type="NCBI Taxonomy" id="4572"/>
    <lineage>
        <taxon>Eukaryota</taxon>
        <taxon>Viridiplantae</taxon>
        <taxon>Streptophyta</taxon>
        <taxon>Embryophyta</taxon>
        <taxon>Tracheophyta</taxon>
        <taxon>Spermatophyta</taxon>
        <taxon>Magnoliopsida</taxon>
        <taxon>Liliopsida</taxon>
        <taxon>Poales</taxon>
        <taxon>Poaceae</taxon>
        <taxon>BOP clade</taxon>
        <taxon>Pooideae</taxon>
        <taxon>Triticodae</taxon>
        <taxon>Triticeae</taxon>
        <taxon>Triticinae</taxon>
        <taxon>Triticum</taxon>
    </lineage>
</organism>
<dbReference type="Gramene" id="TuG1812G0600002855.01.T01">
    <property type="protein sequence ID" value="TuG1812G0600002855.01.T01.cds351625"/>
    <property type="gene ID" value="TuG1812G0600002855.01"/>
</dbReference>
<sequence>MPVSSPLLVPPPSPSPSSVPCSSPTLA</sequence>
<dbReference type="EnsemblPlants" id="TuG1812G0600002855.01.T01">
    <property type="protein sequence ID" value="TuG1812G0600002855.01.T01.cds351625"/>
    <property type="gene ID" value="TuG1812G0600002855.01"/>
</dbReference>
<reference evidence="2" key="3">
    <citation type="submission" date="2022-06" db="UniProtKB">
        <authorList>
            <consortium name="EnsemblPlants"/>
        </authorList>
    </citation>
    <scope>IDENTIFICATION</scope>
</reference>